<dbReference type="Gene3D" id="1.20.1600.10">
    <property type="entry name" value="Outer membrane efflux proteins (OEP)"/>
    <property type="match status" value="1"/>
</dbReference>
<dbReference type="InterPro" id="IPR010131">
    <property type="entry name" value="MdtP/NodT-like"/>
</dbReference>
<dbReference type="EMBL" id="JANUHB010000001">
    <property type="protein sequence ID" value="MCS0806321.1"/>
    <property type="molecule type" value="Genomic_DNA"/>
</dbReference>
<keyword evidence="3" id="KW-0175">Coiled coil</keyword>
<dbReference type="PANTHER" id="PTHR30203">
    <property type="entry name" value="OUTER MEMBRANE CATION EFFLUX PROTEIN"/>
    <property type="match status" value="1"/>
</dbReference>
<name>A0ABT2D4T5_9BURK</name>
<keyword evidence="2" id="KW-0449">Lipoprotein</keyword>
<accession>A0ABT2D4T5</accession>
<dbReference type="InterPro" id="IPR003423">
    <property type="entry name" value="OMP_efflux"/>
</dbReference>
<sequence>MRLYGTCLLAMLGAGCATHRPMAGPEYQAPQLQAPATWHGATESAGLTPASPALLAQWWRVLGDSQLDTLVEQALAANGDVRLAAARVRQARAVRVQARAGLFPTLTANVSPSTRSASTSGVRATSTLYEAGFDAGWEVDLFGKNGRTLEAAGADLEASEASLANVKVSLVAEVVQGYVDLRSYQQRLAIARENLASQTETVQLAQWRNQAGLVSTSDVDQAVASREQTRASIPDLETAIANAQNRLAVLLAQQPGALRSALQEPRPLPRVPASVAVGIPADALRARPDLAAAERSLAAETARVGAQMAQRYPSLNLSGSIFWQAASLGALGTADTLVRSAAGSLAATLFDAGRLRSAVEVRSAVQEQALIAYQNAVLSALEEVEDALVAYTAARDRLEARTSAADAAARAATTSRQMYQSGLSDFQRLLDAERTRLSAQDALATAQAAQLSALVALYKALGGGWQQA</sequence>
<protein>
    <submittedName>
        <fullName evidence="4">Efflux transporter outer membrane subunit</fullName>
    </submittedName>
</protein>
<comment type="caution">
    <text evidence="4">The sequence shown here is derived from an EMBL/GenBank/DDBJ whole genome shotgun (WGS) entry which is preliminary data.</text>
</comment>
<keyword evidence="5" id="KW-1185">Reference proteome</keyword>
<evidence type="ECO:0000313" key="5">
    <source>
        <dbReference type="Proteomes" id="UP001206126"/>
    </source>
</evidence>
<dbReference type="Gene3D" id="2.20.200.10">
    <property type="entry name" value="Outer membrane efflux proteins (OEP)"/>
    <property type="match status" value="1"/>
</dbReference>
<proteinExistence type="inferred from homology"/>
<keyword evidence="2" id="KW-0564">Palmitate</keyword>
<gene>
    <name evidence="4" type="ORF">NX774_00075</name>
</gene>
<dbReference type="Proteomes" id="UP001206126">
    <property type="component" value="Unassembled WGS sequence"/>
</dbReference>
<evidence type="ECO:0000256" key="2">
    <source>
        <dbReference type="RuleBase" id="RU362097"/>
    </source>
</evidence>
<comment type="similarity">
    <text evidence="1 2">Belongs to the outer membrane factor (OMF) (TC 1.B.17) family.</text>
</comment>
<evidence type="ECO:0000256" key="3">
    <source>
        <dbReference type="SAM" id="Coils"/>
    </source>
</evidence>
<organism evidence="4 5">
    <name type="scientific">Massilia agilis</name>
    <dbReference type="NCBI Taxonomy" id="1811226"/>
    <lineage>
        <taxon>Bacteria</taxon>
        <taxon>Pseudomonadati</taxon>
        <taxon>Pseudomonadota</taxon>
        <taxon>Betaproteobacteria</taxon>
        <taxon>Burkholderiales</taxon>
        <taxon>Oxalobacteraceae</taxon>
        <taxon>Telluria group</taxon>
        <taxon>Massilia</taxon>
    </lineage>
</organism>
<feature type="coiled-coil region" evidence="3">
    <location>
        <begin position="226"/>
        <end position="253"/>
    </location>
</feature>
<dbReference type="PROSITE" id="PS51257">
    <property type="entry name" value="PROKAR_LIPOPROTEIN"/>
    <property type="match status" value="1"/>
</dbReference>
<dbReference type="SUPFAM" id="SSF56954">
    <property type="entry name" value="Outer membrane efflux proteins (OEP)"/>
    <property type="match status" value="1"/>
</dbReference>
<dbReference type="PANTHER" id="PTHR30203:SF25">
    <property type="entry name" value="OUTER MEMBRANE PROTEIN-RELATED"/>
    <property type="match status" value="1"/>
</dbReference>
<dbReference type="NCBIfam" id="TIGR01845">
    <property type="entry name" value="outer_NodT"/>
    <property type="match status" value="1"/>
</dbReference>
<keyword evidence="2" id="KW-0472">Membrane</keyword>
<evidence type="ECO:0000313" key="4">
    <source>
        <dbReference type="EMBL" id="MCS0806321.1"/>
    </source>
</evidence>
<dbReference type="RefSeq" id="WP_258820108.1">
    <property type="nucleotide sequence ID" value="NZ_JANUHB010000001.1"/>
</dbReference>
<evidence type="ECO:0000256" key="1">
    <source>
        <dbReference type="ARBA" id="ARBA00007613"/>
    </source>
</evidence>
<comment type="subcellular location">
    <subcellularLocation>
        <location evidence="2">Cell membrane</location>
        <topology evidence="2">Lipid-anchor</topology>
    </subcellularLocation>
</comment>
<keyword evidence="2" id="KW-1134">Transmembrane beta strand</keyword>
<keyword evidence="2" id="KW-0812">Transmembrane</keyword>
<reference evidence="4 5" key="1">
    <citation type="submission" date="2022-08" db="EMBL/GenBank/DDBJ databases">
        <title>Reclassification of Massilia species as members of the genera Telluria, Duganella, Pseudoduganella, Mokoshia gen. nov. and Zemynaea gen. nov. using orthogonal and non-orthogonal genome-based approaches.</title>
        <authorList>
            <person name="Bowman J.P."/>
        </authorList>
    </citation>
    <scope>NUCLEOTIDE SEQUENCE [LARGE SCALE GENOMIC DNA]</scope>
    <source>
        <strain evidence="4 5">JCM 31605</strain>
    </source>
</reference>
<dbReference type="Pfam" id="PF02321">
    <property type="entry name" value="OEP"/>
    <property type="match status" value="2"/>
</dbReference>